<dbReference type="PROSITE" id="PS51352">
    <property type="entry name" value="THIOREDOXIN_2"/>
    <property type="match status" value="1"/>
</dbReference>
<comment type="similarity">
    <text evidence="1">Belongs to the thioredoxin family. DsbA subfamily.</text>
</comment>
<reference evidence="7 8" key="1">
    <citation type="journal article" date="2016" name="Nat. Commun.">
        <title>Thousands of microbial genomes shed light on interconnected biogeochemical processes in an aquifer system.</title>
        <authorList>
            <person name="Anantharaman K."/>
            <person name="Brown C.T."/>
            <person name="Hug L.A."/>
            <person name="Sharon I."/>
            <person name="Castelle C.J."/>
            <person name="Probst A.J."/>
            <person name="Thomas B.C."/>
            <person name="Singh A."/>
            <person name="Wilkins M.J."/>
            <person name="Karaoz U."/>
            <person name="Brodie E.L."/>
            <person name="Williams K.H."/>
            <person name="Hubbard S.S."/>
            <person name="Banfield J.F."/>
        </authorList>
    </citation>
    <scope>NUCLEOTIDE SEQUENCE [LARGE SCALE GENOMIC DNA]</scope>
</reference>
<keyword evidence="2" id="KW-0732">Signal</keyword>
<dbReference type="Pfam" id="PF01323">
    <property type="entry name" value="DSBA"/>
    <property type="match status" value="1"/>
</dbReference>
<organism evidence="7 8">
    <name type="scientific">Candidatus Collierbacteria bacterium RIFOXYB1_FULL_49_13</name>
    <dbReference type="NCBI Taxonomy" id="1817728"/>
    <lineage>
        <taxon>Bacteria</taxon>
        <taxon>Candidatus Collieribacteriota</taxon>
    </lineage>
</organism>
<dbReference type="Proteomes" id="UP000176682">
    <property type="component" value="Unassembled WGS sequence"/>
</dbReference>
<evidence type="ECO:0000256" key="4">
    <source>
        <dbReference type="ARBA" id="ARBA00023157"/>
    </source>
</evidence>
<protein>
    <recommendedName>
        <fullName evidence="6">Thioredoxin domain-containing protein</fullName>
    </recommendedName>
</protein>
<dbReference type="SUPFAM" id="SSF52833">
    <property type="entry name" value="Thioredoxin-like"/>
    <property type="match status" value="1"/>
</dbReference>
<proteinExistence type="inferred from homology"/>
<feature type="domain" description="Thioredoxin" evidence="6">
    <location>
        <begin position="136"/>
        <end position="242"/>
    </location>
</feature>
<dbReference type="Gene3D" id="3.40.30.10">
    <property type="entry name" value="Glutaredoxin"/>
    <property type="match status" value="2"/>
</dbReference>
<dbReference type="GO" id="GO:0016491">
    <property type="term" value="F:oxidoreductase activity"/>
    <property type="evidence" value="ECO:0007669"/>
    <property type="project" value="UniProtKB-KW"/>
</dbReference>
<dbReference type="CDD" id="cd02972">
    <property type="entry name" value="DsbA_family"/>
    <property type="match status" value="1"/>
</dbReference>
<gene>
    <name evidence="7" type="ORF">A2368_03050</name>
</gene>
<dbReference type="EMBL" id="MFAM01000002">
    <property type="protein sequence ID" value="OGD80154.1"/>
    <property type="molecule type" value="Genomic_DNA"/>
</dbReference>
<keyword evidence="4" id="KW-1015">Disulfide bond</keyword>
<dbReference type="InterPro" id="IPR001853">
    <property type="entry name" value="DSBA-like_thioredoxin_dom"/>
</dbReference>
<dbReference type="InterPro" id="IPR012336">
    <property type="entry name" value="Thioredoxin-like_fold"/>
</dbReference>
<evidence type="ECO:0000313" key="8">
    <source>
        <dbReference type="Proteomes" id="UP000176682"/>
    </source>
</evidence>
<evidence type="ECO:0000256" key="5">
    <source>
        <dbReference type="ARBA" id="ARBA00023284"/>
    </source>
</evidence>
<evidence type="ECO:0000256" key="3">
    <source>
        <dbReference type="ARBA" id="ARBA00023002"/>
    </source>
</evidence>
<dbReference type="InterPro" id="IPR013766">
    <property type="entry name" value="Thioredoxin_domain"/>
</dbReference>
<dbReference type="Pfam" id="PF13462">
    <property type="entry name" value="Thioredoxin_4"/>
    <property type="match status" value="1"/>
</dbReference>
<dbReference type="InterPro" id="IPR036249">
    <property type="entry name" value="Thioredoxin-like_sf"/>
</dbReference>
<keyword evidence="3" id="KW-0560">Oxidoreductase</keyword>
<dbReference type="PANTHER" id="PTHR13887">
    <property type="entry name" value="GLUTATHIONE S-TRANSFERASE KAPPA"/>
    <property type="match status" value="1"/>
</dbReference>
<evidence type="ECO:0000256" key="1">
    <source>
        <dbReference type="ARBA" id="ARBA00005791"/>
    </source>
</evidence>
<dbReference type="PANTHER" id="PTHR13887:SF14">
    <property type="entry name" value="DISULFIDE BOND FORMATION PROTEIN D"/>
    <property type="match status" value="1"/>
</dbReference>
<keyword evidence="5" id="KW-0676">Redox-active center</keyword>
<evidence type="ECO:0000256" key="2">
    <source>
        <dbReference type="ARBA" id="ARBA00022729"/>
    </source>
</evidence>
<name>A0A1F5FKS1_9BACT</name>
<evidence type="ECO:0000259" key="6">
    <source>
        <dbReference type="PROSITE" id="PS51352"/>
    </source>
</evidence>
<comment type="caution">
    <text evidence="7">The sequence shown here is derived from an EMBL/GenBank/DDBJ whole genome shotgun (WGS) entry which is preliminary data.</text>
</comment>
<accession>A0A1F5FKS1</accession>
<dbReference type="AlphaFoldDB" id="A0A1F5FKS1"/>
<sequence>MNQNKIFPVLVVALLGAFFMIGRLSAQVEGLTKGGGKVQVAASPTPTAEAESPISVSNVKKLASGLGLNQGDFDKCLDDGKFAQKVKDDMNYGTEVGVSGTPHFVINGIEVVGALPEEIFIKIIDAELKDKSGLKVAIADKITEKTERVEVKKSGRITGPDNAKIRLVEFSDFECPYCVRAYPTVKNLLAKYGEQISVEYYHYPLPFHPNAQKAAEASECAADQGKFWEMHDKLFEASSVAQ</sequence>
<evidence type="ECO:0000313" key="7">
    <source>
        <dbReference type="EMBL" id="OGD80154.1"/>
    </source>
</evidence>